<keyword evidence="11 13" id="KW-0472">Membrane</keyword>
<dbReference type="CDD" id="cd20322">
    <property type="entry name" value="FXYD4"/>
    <property type="match status" value="1"/>
</dbReference>
<keyword evidence="4" id="KW-0633">Potassium transport</keyword>
<dbReference type="PANTHER" id="PTHR14132:SF10">
    <property type="entry name" value="FXYD DOMAIN-CONTAINING ION TRANSPORT REGULATOR 4"/>
    <property type="match status" value="1"/>
</dbReference>
<keyword evidence="6 13" id="KW-0812">Transmembrane</keyword>
<keyword evidence="9" id="KW-0915">Sodium</keyword>
<evidence type="ECO:0000256" key="6">
    <source>
        <dbReference type="ARBA" id="ARBA00022692"/>
    </source>
</evidence>
<dbReference type="eggNOG" id="ENOG502TDGY">
    <property type="taxonomic scope" value="Eukaryota"/>
</dbReference>
<evidence type="ECO:0000256" key="5">
    <source>
        <dbReference type="ARBA" id="ARBA00022607"/>
    </source>
</evidence>
<evidence type="ECO:0000256" key="2">
    <source>
        <dbReference type="ARBA" id="ARBA00005948"/>
    </source>
</evidence>
<dbReference type="AlphaFoldDB" id="G5BD13"/>
<proteinExistence type="inferred from homology"/>
<dbReference type="Gene3D" id="1.20.5.780">
    <property type="entry name" value="Single helix bin"/>
    <property type="match status" value="1"/>
</dbReference>
<comment type="similarity">
    <text evidence="2 13">Belongs to the FXYD family.</text>
</comment>
<reference evidence="14 15" key="1">
    <citation type="journal article" date="2011" name="Nature">
        <title>Genome sequencing reveals insights into physiology and longevity of the naked mole rat.</title>
        <authorList>
            <person name="Kim E.B."/>
            <person name="Fang X."/>
            <person name="Fushan A.A."/>
            <person name="Huang Z."/>
            <person name="Lobanov A.V."/>
            <person name="Han L."/>
            <person name="Marino S.M."/>
            <person name="Sun X."/>
            <person name="Turanov A.A."/>
            <person name="Yang P."/>
            <person name="Yim S.H."/>
            <person name="Zhao X."/>
            <person name="Kasaikina M.V."/>
            <person name="Stoletzki N."/>
            <person name="Peng C."/>
            <person name="Polak P."/>
            <person name="Xiong Z."/>
            <person name="Kiezun A."/>
            <person name="Zhu Y."/>
            <person name="Chen Y."/>
            <person name="Kryukov G.V."/>
            <person name="Zhang Q."/>
            <person name="Peshkin L."/>
            <person name="Yang L."/>
            <person name="Bronson R.T."/>
            <person name="Buffenstein R."/>
            <person name="Wang B."/>
            <person name="Han C."/>
            <person name="Li Q."/>
            <person name="Chen L."/>
            <person name="Zhao W."/>
            <person name="Sunyaev S.R."/>
            <person name="Park T.J."/>
            <person name="Zhang G."/>
            <person name="Wang J."/>
            <person name="Gladyshev V.N."/>
        </authorList>
    </citation>
    <scope>NUCLEOTIDE SEQUENCE [LARGE SCALE GENOMIC DNA]</scope>
</reference>
<dbReference type="Proteomes" id="UP000006813">
    <property type="component" value="Unassembled WGS sequence"/>
</dbReference>
<evidence type="ECO:0000256" key="13">
    <source>
        <dbReference type="RuleBase" id="RU364131"/>
    </source>
</evidence>
<evidence type="ECO:0000313" key="15">
    <source>
        <dbReference type="Proteomes" id="UP000006813"/>
    </source>
</evidence>
<keyword evidence="10 13" id="KW-0406">Ion transport</keyword>
<dbReference type="InParanoid" id="G5BD13"/>
<dbReference type="InterPro" id="IPR047297">
    <property type="entry name" value="FXYD_motif"/>
</dbReference>
<dbReference type="GO" id="GO:0016020">
    <property type="term" value="C:membrane"/>
    <property type="evidence" value="ECO:0007669"/>
    <property type="project" value="UniProtKB-SubCell"/>
</dbReference>
<accession>G5BD13</accession>
<evidence type="ECO:0000256" key="11">
    <source>
        <dbReference type="ARBA" id="ARBA00023136"/>
    </source>
</evidence>
<evidence type="ECO:0000256" key="1">
    <source>
        <dbReference type="ARBA" id="ARBA00004167"/>
    </source>
</evidence>
<comment type="subcellular location">
    <subcellularLocation>
        <location evidence="1">Membrane</location>
        <topology evidence="1">Single-pass membrane protein</topology>
    </subcellularLocation>
</comment>
<protein>
    <recommendedName>
        <fullName evidence="13">FXYD domain-containing ion transport regulator</fullName>
    </recommendedName>
</protein>
<dbReference type="InterPro" id="IPR047283">
    <property type="entry name" value="FXYD4"/>
</dbReference>
<keyword evidence="8 13" id="KW-1133">Transmembrane helix</keyword>
<keyword evidence="7" id="KW-0630">Potassium</keyword>
<keyword evidence="12" id="KW-0739">Sodium transport</keyword>
<dbReference type="GO" id="GO:0006814">
    <property type="term" value="P:sodium ion transport"/>
    <property type="evidence" value="ECO:0007669"/>
    <property type="project" value="UniProtKB-KW"/>
</dbReference>
<dbReference type="GO" id="GO:0043269">
    <property type="term" value="P:regulation of monoatomic ion transport"/>
    <property type="evidence" value="ECO:0007669"/>
    <property type="project" value="InterPro"/>
</dbReference>
<dbReference type="GO" id="GO:0071805">
    <property type="term" value="P:potassium ion transmembrane transport"/>
    <property type="evidence" value="ECO:0007669"/>
    <property type="project" value="InterPro"/>
</dbReference>
<evidence type="ECO:0000256" key="9">
    <source>
        <dbReference type="ARBA" id="ARBA00023053"/>
    </source>
</evidence>
<dbReference type="InterPro" id="IPR000272">
    <property type="entry name" value="Ion-transport_regulator_FXYD"/>
</dbReference>
<name>G5BD13_HETGA</name>
<evidence type="ECO:0000313" key="14">
    <source>
        <dbReference type="EMBL" id="EHB07174.1"/>
    </source>
</evidence>
<dbReference type="STRING" id="10181.G5BD13"/>
<evidence type="ECO:0000256" key="7">
    <source>
        <dbReference type="ARBA" id="ARBA00022958"/>
    </source>
</evidence>
<feature type="transmembrane region" description="Helical" evidence="13">
    <location>
        <begin position="73"/>
        <end position="93"/>
    </location>
</feature>
<organism evidence="14 15">
    <name type="scientific">Heterocephalus glaber</name>
    <name type="common">Naked mole rat</name>
    <dbReference type="NCBI Taxonomy" id="10181"/>
    <lineage>
        <taxon>Eukaryota</taxon>
        <taxon>Metazoa</taxon>
        <taxon>Chordata</taxon>
        <taxon>Craniata</taxon>
        <taxon>Vertebrata</taxon>
        <taxon>Euteleostomi</taxon>
        <taxon>Mammalia</taxon>
        <taxon>Eutheria</taxon>
        <taxon>Euarchontoglires</taxon>
        <taxon>Glires</taxon>
        <taxon>Rodentia</taxon>
        <taxon>Hystricomorpha</taxon>
        <taxon>Bathyergidae</taxon>
        <taxon>Heterocephalus</taxon>
    </lineage>
</organism>
<dbReference type="Pfam" id="PF02038">
    <property type="entry name" value="ATP1G1_PLM_MAT8"/>
    <property type="match status" value="1"/>
</dbReference>
<evidence type="ECO:0000256" key="3">
    <source>
        <dbReference type="ARBA" id="ARBA00022448"/>
    </source>
</evidence>
<keyword evidence="3 13" id="KW-0813">Transport</keyword>
<evidence type="ECO:0000256" key="12">
    <source>
        <dbReference type="ARBA" id="ARBA00023201"/>
    </source>
</evidence>
<gene>
    <name evidence="14" type="ORF">GW7_12734</name>
</gene>
<sequence>MIVSQEQEYYRAYQHHPSPFLSTANLQSPDLPEGGAMAAVTQAFLLGLAGLPSTEAIDLFEKESPFYYDWESLQLGGMIFGGLLCIAGIAWVLSGKCKCKRNKGHSPLPKKGTSVLMPGTVNQSLQTCDPGDPPPSPYLPSEAMGALWLPWYPAA</sequence>
<dbReference type="GO" id="GO:0017080">
    <property type="term" value="F:sodium channel regulator activity"/>
    <property type="evidence" value="ECO:0007669"/>
    <property type="project" value="TreeGrafter"/>
</dbReference>
<evidence type="ECO:0000256" key="8">
    <source>
        <dbReference type="ARBA" id="ARBA00022989"/>
    </source>
</evidence>
<dbReference type="PROSITE" id="PS01310">
    <property type="entry name" value="FXYD"/>
    <property type="match status" value="1"/>
</dbReference>
<dbReference type="PANTHER" id="PTHR14132">
    <property type="entry name" value="SODIUM/POTASSIUM-TRANSPORTING ATPASE SUBUNIT GAMMA"/>
    <property type="match status" value="1"/>
</dbReference>
<evidence type="ECO:0000256" key="4">
    <source>
        <dbReference type="ARBA" id="ARBA00022538"/>
    </source>
</evidence>
<dbReference type="EMBL" id="JH169639">
    <property type="protein sequence ID" value="EHB07174.1"/>
    <property type="molecule type" value="Genomic_DNA"/>
</dbReference>
<keyword evidence="5" id="KW-0740">Sodium/potassium transport</keyword>
<evidence type="ECO:0000256" key="10">
    <source>
        <dbReference type="ARBA" id="ARBA00023065"/>
    </source>
</evidence>